<name>A0ABV8SBU8_9BACL</name>
<accession>A0ABV8SBU8</accession>
<proteinExistence type="predicted"/>
<dbReference type="RefSeq" id="WP_204605961.1">
    <property type="nucleotide sequence ID" value="NZ_JBHSED010000025.1"/>
</dbReference>
<reference evidence="3" key="1">
    <citation type="journal article" date="2019" name="Int. J. Syst. Evol. Microbiol.">
        <title>The Global Catalogue of Microorganisms (GCM) 10K type strain sequencing project: providing services to taxonomists for standard genome sequencing and annotation.</title>
        <authorList>
            <consortium name="The Broad Institute Genomics Platform"/>
            <consortium name="The Broad Institute Genome Sequencing Center for Infectious Disease"/>
            <person name="Wu L."/>
            <person name="Ma J."/>
        </authorList>
    </citation>
    <scope>NUCLEOTIDE SEQUENCE [LARGE SCALE GENOMIC DNA]</scope>
    <source>
        <strain evidence="3">CGMCC 4.1641</strain>
    </source>
</reference>
<dbReference type="Pfam" id="PF01266">
    <property type="entry name" value="DAO"/>
    <property type="match status" value="1"/>
</dbReference>
<dbReference type="PANTHER" id="PTHR13847">
    <property type="entry name" value="SARCOSINE DEHYDROGENASE-RELATED"/>
    <property type="match status" value="1"/>
</dbReference>
<evidence type="ECO:0000313" key="3">
    <source>
        <dbReference type="Proteomes" id="UP001595755"/>
    </source>
</evidence>
<sequence>MSIVTTYPKSKGYSTGGIPLIERTDFLMMPDHELVAAIHQVGATALLSREIEFVLRVQGLIESRLVDSCVQLIWITDTGEQNVPGAIVICASDPTIQEVKALQYLEEMHANKAYIPKPIEERDYDSSVALIGAGIVNLITAMTLVENGYKVSIYSATPEPTQDEQWRKYGCTFAGNDARIFSFNESRQHHYHGTPLDEAANDRYRKLVETNGWLSCPPELLQEEDLEWIREYEAYPQWMFEKIQHEIIQFNRESYDCWNRMILDYPEMFHNSGYIGRLFRVYSSEGDLLKGRKSEREIGAYVRELHLSDYEQELPCFSQALNQERLSGGIEVKGFGLNIHKFSHQLINRLREAGVDFYWEEEISSIKYTSSGRVEALISSKRAIKAKHVVASPGVPSANFLQGMASDKQIGSMLGCWLTLPNDELNLRYPIKVGRSGYASEEAAAGANLIPGTGPDGKPLLYLSSGHGFIGLNPNNISKGHLNSLAKAVHETAESLFPEVYQQSLRNGLIPEEPRYCIRPWTPSCLGLLEVKPNAEGGLFILTGGHNTGGFAQSPAIARAVLDAIEGKANKMHFLYHPERLRRFFNFVPKGSGLLTYT</sequence>
<protein>
    <submittedName>
        <fullName evidence="2">FAD-dependent oxidoreductase</fullName>
    </submittedName>
</protein>
<dbReference type="InterPro" id="IPR036188">
    <property type="entry name" value="FAD/NAD-bd_sf"/>
</dbReference>
<gene>
    <name evidence="2" type="ORF">ACFO1S_13740</name>
</gene>
<dbReference type="Proteomes" id="UP001595755">
    <property type="component" value="Unassembled WGS sequence"/>
</dbReference>
<organism evidence="2 3">
    <name type="scientific">Cohnella boryungensis</name>
    <dbReference type="NCBI Taxonomy" id="768479"/>
    <lineage>
        <taxon>Bacteria</taxon>
        <taxon>Bacillati</taxon>
        <taxon>Bacillota</taxon>
        <taxon>Bacilli</taxon>
        <taxon>Bacillales</taxon>
        <taxon>Paenibacillaceae</taxon>
        <taxon>Cohnella</taxon>
    </lineage>
</organism>
<dbReference type="InterPro" id="IPR006076">
    <property type="entry name" value="FAD-dep_OxRdtase"/>
</dbReference>
<dbReference type="Gene3D" id="3.30.9.10">
    <property type="entry name" value="D-Amino Acid Oxidase, subunit A, domain 2"/>
    <property type="match status" value="1"/>
</dbReference>
<evidence type="ECO:0000313" key="2">
    <source>
        <dbReference type="EMBL" id="MFC4304485.1"/>
    </source>
</evidence>
<dbReference type="SUPFAM" id="SSF51971">
    <property type="entry name" value="Nucleotide-binding domain"/>
    <property type="match status" value="1"/>
</dbReference>
<evidence type="ECO:0000259" key="1">
    <source>
        <dbReference type="Pfam" id="PF01266"/>
    </source>
</evidence>
<feature type="domain" description="FAD dependent oxidoreductase" evidence="1">
    <location>
        <begin position="128"/>
        <end position="562"/>
    </location>
</feature>
<comment type="caution">
    <text evidence="2">The sequence shown here is derived from an EMBL/GenBank/DDBJ whole genome shotgun (WGS) entry which is preliminary data.</text>
</comment>
<dbReference type="EMBL" id="JBHSED010000025">
    <property type="protein sequence ID" value="MFC4304485.1"/>
    <property type="molecule type" value="Genomic_DNA"/>
</dbReference>
<dbReference type="Gene3D" id="3.50.50.60">
    <property type="entry name" value="FAD/NAD(P)-binding domain"/>
    <property type="match status" value="1"/>
</dbReference>
<keyword evidence="3" id="KW-1185">Reference proteome</keyword>